<name>A0A1G7AVK2_9BACT</name>
<dbReference type="InterPro" id="IPR052340">
    <property type="entry name" value="RNase_Y/CdgJ"/>
</dbReference>
<dbReference type="OrthoDB" id="9803649at2"/>
<organism evidence="2 3">
    <name type="scientific">Desulfuromonas thiophila</name>
    <dbReference type="NCBI Taxonomy" id="57664"/>
    <lineage>
        <taxon>Bacteria</taxon>
        <taxon>Pseudomonadati</taxon>
        <taxon>Thermodesulfobacteriota</taxon>
        <taxon>Desulfuromonadia</taxon>
        <taxon>Desulfuromonadales</taxon>
        <taxon>Desulfuromonadaceae</taxon>
        <taxon>Desulfuromonas</taxon>
    </lineage>
</organism>
<dbReference type="PROSITE" id="PS51833">
    <property type="entry name" value="HDOD"/>
    <property type="match status" value="1"/>
</dbReference>
<sequence>MNAAALSHIRTVKQLVPPRGLSQEIIRVVTDDQADLVDLVSIINKSPTIAARLLRCANSAYYGQRGEIATVREAIIRVLGLSITRSLTLAMALTSGLNTRTVKSFDQQRYWFTAVTTAALAQGLSHYLRQREKPSPAVAYTTGLIHNIGLPALVHCFPDILEPLLQDNHRPLSERLRQTLGFDHRQASAVLARSWDLPASIVIALEGTSADAVQDAGWALAQVTDLGTRLAEALYQGSSIDPASFYTDPALLDLAQLRKVVHEVEGQLESFSEMAQLIAGGESA</sequence>
<feature type="domain" description="HDOD" evidence="1">
    <location>
        <begin position="15"/>
        <end position="211"/>
    </location>
</feature>
<reference evidence="3" key="1">
    <citation type="submission" date="2016-10" db="EMBL/GenBank/DDBJ databases">
        <authorList>
            <person name="Varghese N."/>
            <person name="Submissions S."/>
        </authorList>
    </citation>
    <scope>NUCLEOTIDE SEQUENCE [LARGE SCALE GENOMIC DNA]</scope>
    <source>
        <strain evidence="3">DSM 8987</strain>
    </source>
</reference>
<protein>
    <submittedName>
        <fullName evidence="2">HD-like signal output (HDOD) domain, no enzymatic activity</fullName>
    </submittedName>
</protein>
<dbReference type="Pfam" id="PF08668">
    <property type="entry name" value="HDOD"/>
    <property type="match status" value="1"/>
</dbReference>
<dbReference type="AlphaFoldDB" id="A0A1G7AVK2"/>
<evidence type="ECO:0000259" key="1">
    <source>
        <dbReference type="PROSITE" id="PS51833"/>
    </source>
</evidence>
<keyword evidence="3" id="KW-1185">Reference proteome</keyword>
<accession>A0A1G7AVK2</accession>
<dbReference type="RefSeq" id="WP_092077418.1">
    <property type="nucleotide sequence ID" value="NZ_CALFZY010000012.1"/>
</dbReference>
<dbReference type="Proteomes" id="UP000243205">
    <property type="component" value="Unassembled WGS sequence"/>
</dbReference>
<gene>
    <name evidence="2" type="ORF">SAMN05661003_104215</name>
</gene>
<evidence type="ECO:0000313" key="2">
    <source>
        <dbReference type="EMBL" id="SDE18752.1"/>
    </source>
</evidence>
<evidence type="ECO:0000313" key="3">
    <source>
        <dbReference type="Proteomes" id="UP000243205"/>
    </source>
</evidence>
<dbReference type="PANTHER" id="PTHR33525:SF6">
    <property type="entry name" value="HDOD DOMAIN-CONTAINING PROTEIN"/>
    <property type="match status" value="1"/>
</dbReference>
<dbReference type="InterPro" id="IPR013976">
    <property type="entry name" value="HDOD"/>
</dbReference>
<dbReference type="Gene3D" id="1.10.3210.10">
    <property type="entry name" value="Hypothetical protein af1432"/>
    <property type="match status" value="1"/>
</dbReference>
<proteinExistence type="predicted"/>
<dbReference type="SUPFAM" id="SSF109604">
    <property type="entry name" value="HD-domain/PDEase-like"/>
    <property type="match status" value="1"/>
</dbReference>
<dbReference type="STRING" id="57664.SAMN05661003_104215"/>
<dbReference type="PANTHER" id="PTHR33525">
    <property type="match status" value="1"/>
</dbReference>
<dbReference type="EMBL" id="FNAQ01000004">
    <property type="protein sequence ID" value="SDE18752.1"/>
    <property type="molecule type" value="Genomic_DNA"/>
</dbReference>